<evidence type="ECO:0000256" key="1">
    <source>
        <dbReference type="SAM" id="Coils"/>
    </source>
</evidence>
<dbReference type="Proteomes" id="UP000179807">
    <property type="component" value="Unassembled WGS sequence"/>
</dbReference>
<organism evidence="2 3">
    <name type="scientific">Tritrichomonas foetus</name>
    <dbReference type="NCBI Taxonomy" id="1144522"/>
    <lineage>
        <taxon>Eukaryota</taxon>
        <taxon>Metamonada</taxon>
        <taxon>Parabasalia</taxon>
        <taxon>Tritrichomonadida</taxon>
        <taxon>Tritrichomonadidae</taxon>
        <taxon>Tritrichomonas</taxon>
    </lineage>
</organism>
<feature type="coiled-coil region" evidence="1">
    <location>
        <begin position="25"/>
        <end position="133"/>
    </location>
</feature>
<reference evidence="2" key="1">
    <citation type="submission" date="2016-10" db="EMBL/GenBank/DDBJ databases">
        <authorList>
            <person name="Benchimol M."/>
            <person name="Almeida L.G."/>
            <person name="Vasconcelos A.T."/>
            <person name="Perreira-Neves A."/>
            <person name="Rosa I.A."/>
            <person name="Tasca T."/>
            <person name="Bogo M.R."/>
            <person name="de Souza W."/>
        </authorList>
    </citation>
    <scope>NUCLEOTIDE SEQUENCE [LARGE SCALE GENOMIC DNA]</scope>
    <source>
        <strain evidence="2">K</strain>
    </source>
</reference>
<proteinExistence type="predicted"/>
<dbReference type="OrthoDB" id="6108017at2759"/>
<dbReference type="AlphaFoldDB" id="A0A1J4JJE9"/>
<dbReference type="EMBL" id="MLAK01001014">
    <property type="protein sequence ID" value="OHS99280.1"/>
    <property type="molecule type" value="Genomic_DNA"/>
</dbReference>
<dbReference type="PANTHER" id="PTHR23159">
    <property type="entry name" value="CENTROSOMAL PROTEIN 2"/>
    <property type="match status" value="1"/>
</dbReference>
<comment type="caution">
    <text evidence="2">The sequence shown here is derived from an EMBL/GenBank/DDBJ whole genome shotgun (WGS) entry which is preliminary data.</text>
</comment>
<name>A0A1J4JJE9_9EUKA</name>
<dbReference type="GeneID" id="94844308"/>
<dbReference type="RefSeq" id="XP_068352417.1">
    <property type="nucleotide sequence ID" value="XM_068509604.1"/>
</dbReference>
<sequence length="1021" mass="119220">MSDISLSFNGTDSKEPPDFDMEIQIQLLTDENNRLKNENQKLRIQFEEAVSIHDDVDKMHQSNIELTSKLRKSELERDDLKRRLDLNIGSFQEQLDKEKHDSALRNESANREIANLRQKLEDALKTKSTIESSLDSKLQDIQLKFDSESKKSDILENKLKLILESASKTFKVSFQSPDSLVKYFEDVIPIPKENNNNFHLTPEVEDKKDEKRKKKENELIKKLKYKVQREQLRCKQIKNQLIETQNIINKIQESSSKSKDSMEMTISQLNNKIASQDTYYKKIIEQLNQSLAKTREELTQAKSQIISPIINSNSSINNSSIQQENYVEKLQERHLKEIANIKLHHSTLLKELRENEMQLQKNLLQETKLKNEALNKSKTYENEVQELTLHVDRLKNENQNLLKQNTFIENERKTIQEELMKLALSKKENESKTEAVLLKKIQNYEMTINNNKVQMSNQQNHIQKYQNEINSLHSEITRKQNEYNELKKQMDETASENQMLNQKIIMMPKPLLPDEIVPPSCFILPGYPSSLTVEISKIANNESLQPASKVQFILSVIKSHYSTEIAQLEEGLQKFNNEKTNENTIFIGFIDQLCEILGIQKETSEQIYSNPHNLTSFLEEFKRQYDKVIVDNNVLSLSLREIKNQIDCPEEQNIIDFISPILNEYYTLKEDKSHLTQKYSLFRRKKKIIIEKLSETVRTLSCEVDGTKSQLKIALVNIENRDKEIEKLTADNQNLELQLADLKQNFDDLSFSNQNLSKEMDTIVEKSIETTKFELKHEINNLNEQIRELTNQNESYQKSASVYKKAIDVLKTKLVQSINAISELKKANAKDKEEFQARCNQERENIQKTNEETTNQLRKQCSELRDAMIKLNEIISELEAKNAKLVKDNMEFKRQYTRIESQMASQVESNERERKLMENHLHSLKIKMESNMAAKISSVQANADKERQKLIVYFADNFRGFFDPNEQIDVKMYQRLLDRAKAELTRLQLSDNAIRRLTNASTNQTTEDAVAQYVFKSMECN</sequence>
<evidence type="ECO:0000313" key="2">
    <source>
        <dbReference type="EMBL" id="OHS99280.1"/>
    </source>
</evidence>
<protein>
    <submittedName>
        <fullName evidence="2">Uncharacterized protein</fullName>
    </submittedName>
</protein>
<keyword evidence="1" id="KW-0175">Coiled coil</keyword>
<keyword evidence="3" id="KW-1185">Reference proteome</keyword>
<gene>
    <name evidence="2" type="ORF">TRFO_34308</name>
</gene>
<dbReference type="Gene3D" id="1.10.287.1490">
    <property type="match status" value="1"/>
</dbReference>
<dbReference type="PANTHER" id="PTHR23159:SF31">
    <property type="entry name" value="CENTROSOME-ASSOCIATED PROTEIN CEP250 ISOFORM X1"/>
    <property type="match status" value="1"/>
</dbReference>
<feature type="coiled-coil region" evidence="1">
    <location>
        <begin position="448"/>
        <end position="503"/>
    </location>
</feature>
<feature type="coiled-coil region" evidence="1">
    <location>
        <begin position="220"/>
        <end position="254"/>
    </location>
</feature>
<feature type="coiled-coil region" evidence="1">
    <location>
        <begin position="718"/>
        <end position="806"/>
    </location>
</feature>
<evidence type="ECO:0000313" key="3">
    <source>
        <dbReference type="Proteomes" id="UP000179807"/>
    </source>
</evidence>
<feature type="coiled-coil region" evidence="1">
    <location>
        <begin position="832"/>
        <end position="895"/>
    </location>
</feature>
<dbReference type="VEuPathDB" id="TrichDB:TRFO_34308"/>
<feature type="coiled-coil region" evidence="1">
    <location>
        <begin position="349"/>
        <end position="418"/>
    </location>
</feature>
<accession>A0A1J4JJE9</accession>